<dbReference type="InterPro" id="IPR006058">
    <property type="entry name" value="2Fe2S_fd_BS"/>
</dbReference>
<dbReference type="EMBL" id="BGOW01000006">
    <property type="protein sequence ID" value="GBL45218.1"/>
    <property type="molecule type" value="Genomic_DNA"/>
</dbReference>
<dbReference type="GO" id="GO:0051537">
    <property type="term" value="F:2 iron, 2 sulfur cluster binding"/>
    <property type="evidence" value="ECO:0007669"/>
    <property type="project" value="InterPro"/>
</dbReference>
<proteinExistence type="predicted"/>
<keyword evidence="3" id="KW-1185">Reference proteome</keyword>
<dbReference type="CDD" id="cd00207">
    <property type="entry name" value="fer2"/>
    <property type="match status" value="1"/>
</dbReference>
<organism evidence="2 3">
    <name type="scientific">Sulfuriferula multivorans</name>
    <dbReference type="NCBI Taxonomy" id="1559896"/>
    <lineage>
        <taxon>Bacteria</taxon>
        <taxon>Pseudomonadati</taxon>
        <taxon>Pseudomonadota</taxon>
        <taxon>Betaproteobacteria</taxon>
        <taxon>Nitrosomonadales</taxon>
        <taxon>Sulfuricellaceae</taxon>
        <taxon>Sulfuriferula</taxon>
    </lineage>
</organism>
<dbReference type="InterPro" id="IPR036010">
    <property type="entry name" value="2Fe-2S_ferredoxin-like_sf"/>
</dbReference>
<comment type="caution">
    <text evidence="2">The sequence shown here is derived from an EMBL/GenBank/DDBJ whole genome shotgun (WGS) entry which is preliminary data.</text>
</comment>
<dbReference type="OrthoDB" id="9133614at2"/>
<reference evidence="2 3" key="1">
    <citation type="journal article" date="2019" name="Front. Microbiol.">
        <title>Genomes of Neutrophilic Sulfur-Oxidizing Chemolithoautotrophs Representing 9 Proteobacterial Species From 8 Genera.</title>
        <authorList>
            <person name="Watanabe T."/>
            <person name="Kojima H."/>
            <person name="Umezawa K."/>
            <person name="Hori C."/>
            <person name="Takasuka T.E."/>
            <person name="Kato Y."/>
            <person name="Fukui M."/>
        </authorList>
    </citation>
    <scope>NUCLEOTIDE SEQUENCE [LARGE SCALE GENOMIC DNA]</scope>
    <source>
        <strain evidence="2 3">TTN</strain>
    </source>
</reference>
<accession>A0A401JC04</accession>
<dbReference type="RefSeq" id="WP_124704042.1">
    <property type="nucleotide sequence ID" value="NZ_BGOW01000006.1"/>
</dbReference>
<dbReference type="SUPFAM" id="SSF54292">
    <property type="entry name" value="2Fe-2S ferredoxin-like"/>
    <property type="match status" value="1"/>
</dbReference>
<evidence type="ECO:0000313" key="2">
    <source>
        <dbReference type="EMBL" id="GBL45218.1"/>
    </source>
</evidence>
<evidence type="ECO:0000313" key="3">
    <source>
        <dbReference type="Proteomes" id="UP000286806"/>
    </source>
</evidence>
<feature type="domain" description="2Fe-2S ferredoxin-type" evidence="1">
    <location>
        <begin position="2"/>
        <end position="119"/>
    </location>
</feature>
<sequence length="123" mass="13587">MANVTFNSPLMEKDVTVYAIAGDTHTLLKVAQKNKIPLPFECEDGECGSCVMEVVYLSDKPRLGQALTEKERATLLAAGKLSKHDIHEAEVNDMPPSYRLACQYIVRDEDILVKFSGEPGVTM</sequence>
<evidence type="ECO:0000259" key="1">
    <source>
        <dbReference type="PROSITE" id="PS51085"/>
    </source>
</evidence>
<dbReference type="Gene3D" id="3.10.20.30">
    <property type="match status" value="1"/>
</dbReference>
<name>A0A401JC04_9PROT</name>
<dbReference type="PROSITE" id="PS51085">
    <property type="entry name" value="2FE2S_FER_2"/>
    <property type="match status" value="1"/>
</dbReference>
<dbReference type="Pfam" id="PF00111">
    <property type="entry name" value="Fer2"/>
    <property type="match status" value="1"/>
</dbReference>
<protein>
    <submittedName>
        <fullName evidence="2">Ferredoxin</fullName>
    </submittedName>
</protein>
<dbReference type="Proteomes" id="UP000286806">
    <property type="component" value="Unassembled WGS sequence"/>
</dbReference>
<dbReference type="AlphaFoldDB" id="A0A401JC04"/>
<dbReference type="PROSITE" id="PS00197">
    <property type="entry name" value="2FE2S_FER_1"/>
    <property type="match status" value="1"/>
</dbReference>
<dbReference type="InterPro" id="IPR012675">
    <property type="entry name" value="Beta-grasp_dom_sf"/>
</dbReference>
<dbReference type="InterPro" id="IPR001041">
    <property type="entry name" value="2Fe-2S_ferredoxin-type"/>
</dbReference>
<gene>
    <name evidence="2" type="ORF">SFMTTN_1022</name>
</gene>